<dbReference type="PANTHER" id="PTHR23028">
    <property type="entry name" value="ACETYLTRANSFERASE"/>
    <property type="match status" value="1"/>
</dbReference>
<dbReference type="PANTHER" id="PTHR23028:SF131">
    <property type="entry name" value="BLR2367 PROTEIN"/>
    <property type="match status" value="1"/>
</dbReference>
<dbReference type="EMBL" id="JABWTA010000001">
    <property type="protein sequence ID" value="NVE94215.1"/>
    <property type="molecule type" value="Genomic_DNA"/>
</dbReference>
<dbReference type="GO" id="GO:0000271">
    <property type="term" value="P:polysaccharide biosynthetic process"/>
    <property type="evidence" value="ECO:0007669"/>
    <property type="project" value="TreeGrafter"/>
</dbReference>
<evidence type="ECO:0000313" key="3">
    <source>
        <dbReference type="EMBL" id="NVE94215.1"/>
    </source>
</evidence>
<dbReference type="Proteomes" id="UP000546031">
    <property type="component" value="Unassembled WGS sequence"/>
</dbReference>
<dbReference type="RefSeq" id="WP_176272517.1">
    <property type="nucleotide sequence ID" value="NZ_JABWTA010000001.1"/>
</dbReference>
<reference evidence="3 4" key="1">
    <citation type="submission" date="2020-06" db="EMBL/GenBank/DDBJ databases">
        <title>Altererythrobacter lutimaris sp. nov., a marine bacterium isolated from a tidal flat.</title>
        <authorList>
            <person name="Kim D."/>
            <person name="Yoo Y."/>
            <person name="Kim J.-J."/>
        </authorList>
    </citation>
    <scope>NUCLEOTIDE SEQUENCE [LARGE SCALE GENOMIC DNA]</scope>
    <source>
        <strain evidence="3 4">JGD-16</strain>
    </source>
</reference>
<keyword evidence="1" id="KW-0812">Transmembrane</keyword>
<dbReference type="AlphaFoldDB" id="A0A850HAF2"/>
<feature type="transmembrane region" description="Helical" evidence="1">
    <location>
        <begin position="231"/>
        <end position="248"/>
    </location>
</feature>
<keyword evidence="3" id="KW-0012">Acyltransferase</keyword>
<feature type="transmembrane region" description="Helical" evidence="1">
    <location>
        <begin position="176"/>
        <end position="197"/>
    </location>
</feature>
<feature type="transmembrane region" description="Helical" evidence="1">
    <location>
        <begin position="120"/>
        <end position="143"/>
    </location>
</feature>
<dbReference type="InterPro" id="IPR050879">
    <property type="entry name" value="Acyltransferase_3"/>
</dbReference>
<dbReference type="GO" id="GO:0016020">
    <property type="term" value="C:membrane"/>
    <property type="evidence" value="ECO:0007669"/>
    <property type="project" value="TreeGrafter"/>
</dbReference>
<keyword evidence="1" id="KW-1133">Transmembrane helix</keyword>
<comment type="caution">
    <text evidence="3">The sequence shown here is derived from an EMBL/GenBank/DDBJ whole genome shotgun (WGS) entry which is preliminary data.</text>
</comment>
<dbReference type="Pfam" id="PF01757">
    <property type="entry name" value="Acyl_transf_3"/>
    <property type="match status" value="1"/>
</dbReference>
<feature type="transmembrane region" description="Helical" evidence="1">
    <location>
        <begin position="150"/>
        <end position="170"/>
    </location>
</feature>
<gene>
    <name evidence="3" type="ORF">HUO12_04805</name>
</gene>
<keyword evidence="1" id="KW-0472">Membrane</keyword>
<feature type="transmembrane region" description="Helical" evidence="1">
    <location>
        <begin position="204"/>
        <end position="225"/>
    </location>
</feature>
<dbReference type="InterPro" id="IPR002656">
    <property type="entry name" value="Acyl_transf_3_dom"/>
</dbReference>
<feature type="transmembrane region" description="Helical" evidence="1">
    <location>
        <begin position="30"/>
        <end position="52"/>
    </location>
</feature>
<evidence type="ECO:0000259" key="2">
    <source>
        <dbReference type="Pfam" id="PF01757"/>
    </source>
</evidence>
<evidence type="ECO:0000313" key="4">
    <source>
        <dbReference type="Proteomes" id="UP000546031"/>
    </source>
</evidence>
<accession>A0A850HAF2</accession>
<feature type="transmembrane region" description="Helical" evidence="1">
    <location>
        <begin position="73"/>
        <end position="90"/>
    </location>
</feature>
<feature type="transmembrane region" description="Helical" evidence="1">
    <location>
        <begin position="269"/>
        <end position="289"/>
    </location>
</feature>
<protein>
    <submittedName>
        <fullName evidence="3">Acyltransferase</fullName>
    </submittedName>
</protein>
<keyword evidence="3" id="KW-0808">Transferase</keyword>
<feature type="transmembrane region" description="Helical" evidence="1">
    <location>
        <begin position="7"/>
        <end position="24"/>
    </location>
</feature>
<name>A0A850HAF2_9SPHN</name>
<feature type="transmembrane region" description="Helical" evidence="1">
    <location>
        <begin position="295"/>
        <end position="313"/>
    </location>
</feature>
<organism evidence="3 4">
    <name type="scientific">Altererythrobacter lutimaris</name>
    <dbReference type="NCBI Taxonomy" id="2743979"/>
    <lineage>
        <taxon>Bacteria</taxon>
        <taxon>Pseudomonadati</taxon>
        <taxon>Pseudomonadota</taxon>
        <taxon>Alphaproteobacteria</taxon>
        <taxon>Sphingomonadales</taxon>
        <taxon>Erythrobacteraceae</taxon>
        <taxon>Altererythrobacter</taxon>
    </lineage>
</organism>
<evidence type="ECO:0000256" key="1">
    <source>
        <dbReference type="SAM" id="Phobius"/>
    </source>
</evidence>
<sequence>MRKLVTIQYLRAVAATGVLIFHAGERFGYPFAAGAYGVDLFFVLSGFLMVAITNDETRPERFVQDRIQRIVPIYWLATSVMVVGGLAGLFPNMRLEWWHTIASYLFLPAPSPVIDQTWPVLIPGWTLNYEMFFYTIFAALLFVRGAMLRVILLSVILVSLVVIAPLTGVASPALAFYSDSIILEFVFGAWIGLAWIMQTGWNRLPAYPTLLLGAILFIAASFAPWDLPRSLLYGIPAVLMLAGVLALETQREPRVIPGLELLGDASYSVYLWHGLAVSIAAMIVSKLGLPSLPGFVLAIIGGIIGGVISYWIVERPVTNYFRRRRKMRNTEVTSRSAGRANA</sequence>
<feature type="domain" description="Acyltransferase 3" evidence="2">
    <location>
        <begin position="7"/>
        <end position="311"/>
    </location>
</feature>
<dbReference type="GO" id="GO:0016747">
    <property type="term" value="F:acyltransferase activity, transferring groups other than amino-acyl groups"/>
    <property type="evidence" value="ECO:0007669"/>
    <property type="project" value="InterPro"/>
</dbReference>
<proteinExistence type="predicted"/>
<keyword evidence="4" id="KW-1185">Reference proteome</keyword>